<keyword evidence="1" id="KW-1133">Transmembrane helix</keyword>
<comment type="caution">
    <text evidence="2">The sequence shown here is derived from an EMBL/GenBank/DDBJ whole genome shotgun (WGS) entry which is preliminary data.</text>
</comment>
<dbReference type="AlphaFoldDB" id="A0A2H0RCT9"/>
<protein>
    <submittedName>
        <fullName evidence="2">Uncharacterized protein</fullName>
    </submittedName>
</protein>
<reference evidence="2 3" key="1">
    <citation type="submission" date="2017-09" db="EMBL/GenBank/DDBJ databases">
        <title>Depth-based differentiation of microbial function through sediment-hosted aquifers and enrichment of novel symbionts in the deep terrestrial subsurface.</title>
        <authorList>
            <person name="Probst A.J."/>
            <person name="Ladd B."/>
            <person name="Jarett J.K."/>
            <person name="Geller-Mcgrath D.E."/>
            <person name="Sieber C.M."/>
            <person name="Emerson J.B."/>
            <person name="Anantharaman K."/>
            <person name="Thomas B.C."/>
            <person name="Malmstrom R."/>
            <person name="Stieglmeier M."/>
            <person name="Klingl A."/>
            <person name="Woyke T."/>
            <person name="Ryan C.M."/>
            <person name="Banfield J.F."/>
        </authorList>
    </citation>
    <scope>NUCLEOTIDE SEQUENCE [LARGE SCALE GENOMIC DNA]</scope>
    <source>
        <strain evidence="2">CG10_big_fil_rev_8_21_14_0_10_32_10</strain>
    </source>
</reference>
<gene>
    <name evidence="2" type="ORF">COV24_00535</name>
</gene>
<keyword evidence="1" id="KW-0812">Transmembrane</keyword>
<organism evidence="2 3">
    <name type="scientific">candidate division WWE3 bacterium CG10_big_fil_rev_8_21_14_0_10_32_10</name>
    <dbReference type="NCBI Taxonomy" id="1975090"/>
    <lineage>
        <taxon>Bacteria</taxon>
        <taxon>Katanobacteria</taxon>
    </lineage>
</organism>
<keyword evidence="1" id="KW-0472">Membrane</keyword>
<evidence type="ECO:0000313" key="3">
    <source>
        <dbReference type="Proteomes" id="UP000230214"/>
    </source>
</evidence>
<evidence type="ECO:0000256" key="1">
    <source>
        <dbReference type="SAM" id="Phobius"/>
    </source>
</evidence>
<proteinExistence type="predicted"/>
<accession>A0A2H0RCT9</accession>
<dbReference type="Proteomes" id="UP000230214">
    <property type="component" value="Unassembled WGS sequence"/>
</dbReference>
<feature type="transmembrane region" description="Helical" evidence="1">
    <location>
        <begin position="29"/>
        <end position="58"/>
    </location>
</feature>
<sequence>MKSMLKDLGVLFVKKTIGKTKFFKTTKGVFIKIGVIGILLYLSVMLIFLAGIIALVWVMTQNV</sequence>
<name>A0A2H0RCT9_UNCKA</name>
<dbReference type="EMBL" id="PCXU01000007">
    <property type="protein sequence ID" value="PIR43864.1"/>
    <property type="molecule type" value="Genomic_DNA"/>
</dbReference>
<evidence type="ECO:0000313" key="2">
    <source>
        <dbReference type="EMBL" id="PIR43864.1"/>
    </source>
</evidence>